<dbReference type="PANTHER" id="PTHR47838">
    <property type="entry name" value="21.7 KDA CLASS VI HEAT SHOCK PROTEIN"/>
    <property type="match status" value="1"/>
</dbReference>
<evidence type="ECO:0000256" key="1">
    <source>
        <dbReference type="PROSITE-ProRule" id="PRU00285"/>
    </source>
</evidence>
<proteinExistence type="inferred from homology"/>
<dbReference type="PROSITE" id="PS01031">
    <property type="entry name" value="SHSP"/>
    <property type="match status" value="1"/>
</dbReference>
<evidence type="ECO:0000313" key="4">
    <source>
        <dbReference type="EMBL" id="KAJ8436206.1"/>
    </source>
</evidence>
<dbReference type="Proteomes" id="UP001153076">
    <property type="component" value="Unassembled WGS sequence"/>
</dbReference>
<dbReference type="AlphaFoldDB" id="A0A9Q1K4D5"/>
<gene>
    <name evidence="4" type="ORF">Cgig2_006893</name>
</gene>
<name>A0A9Q1K4D5_9CARY</name>
<evidence type="ECO:0000259" key="3">
    <source>
        <dbReference type="PROSITE" id="PS01031"/>
    </source>
</evidence>
<dbReference type="EMBL" id="JAKOGI010000356">
    <property type="protein sequence ID" value="KAJ8436206.1"/>
    <property type="molecule type" value="Genomic_DNA"/>
</dbReference>
<protein>
    <recommendedName>
        <fullName evidence="3">SHSP domain-containing protein</fullName>
    </recommendedName>
</protein>
<evidence type="ECO:0000256" key="2">
    <source>
        <dbReference type="RuleBase" id="RU003616"/>
    </source>
</evidence>
<organism evidence="4 5">
    <name type="scientific">Carnegiea gigantea</name>
    <dbReference type="NCBI Taxonomy" id="171969"/>
    <lineage>
        <taxon>Eukaryota</taxon>
        <taxon>Viridiplantae</taxon>
        <taxon>Streptophyta</taxon>
        <taxon>Embryophyta</taxon>
        <taxon>Tracheophyta</taxon>
        <taxon>Spermatophyta</taxon>
        <taxon>Magnoliopsida</taxon>
        <taxon>eudicotyledons</taxon>
        <taxon>Gunneridae</taxon>
        <taxon>Pentapetalae</taxon>
        <taxon>Caryophyllales</taxon>
        <taxon>Cactineae</taxon>
        <taxon>Cactaceae</taxon>
        <taxon>Cactoideae</taxon>
        <taxon>Echinocereeae</taxon>
        <taxon>Carnegiea</taxon>
    </lineage>
</organism>
<dbReference type="Pfam" id="PF00011">
    <property type="entry name" value="HSP20"/>
    <property type="match status" value="1"/>
</dbReference>
<keyword evidence="5" id="KW-1185">Reference proteome</keyword>
<comment type="caution">
    <text evidence="4">The sequence shown here is derived from an EMBL/GenBank/DDBJ whole genome shotgun (WGS) entry which is preliminary data.</text>
</comment>
<feature type="domain" description="SHSP" evidence="3">
    <location>
        <begin position="77"/>
        <end position="191"/>
    </location>
</feature>
<dbReference type="PANTHER" id="PTHR47838:SF1">
    <property type="entry name" value="21.7 KDA CLASS VI HEAT SHOCK PROTEIN"/>
    <property type="match status" value="1"/>
</dbReference>
<dbReference type="OrthoDB" id="1431247at2759"/>
<reference evidence="4" key="1">
    <citation type="submission" date="2022-04" db="EMBL/GenBank/DDBJ databases">
        <title>Carnegiea gigantea Genome sequencing and assembly v2.</title>
        <authorList>
            <person name="Copetti D."/>
            <person name="Sanderson M.J."/>
            <person name="Burquez A."/>
            <person name="Wojciechowski M.F."/>
        </authorList>
    </citation>
    <scope>NUCLEOTIDE SEQUENCE</scope>
    <source>
        <strain evidence="4">SGP5-SGP5p</strain>
        <tissue evidence="4">Aerial part</tissue>
    </source>
</reference>
<dbReference type="InterPro" id="IPR008978">
    <property type="entry name" value="HSP20-like_chaperone"/>
</dbReference>
<evidence type="ECO:0000313" key="5">
    <source>
        <dbReference type="Proteomes" id="UP001153076"/>
    </source>
</evidence>
<dbReference type="SUPFAM" id="SSF49764">
    <property type="entry name" value="HSP20-like chaperones"/>
    <property type="match status" value="1"/>
</dbReference>
<dbReference type="Gene3D" id="2.60.40.790">
    <property type="match status" value="1"/>
</dbReference>
<sequence length="191" mass="21940">MAGSRQIEVLLEDRTPHKWIMPLAEDGFQAFLSKGNQVIRKVYGDGSLFSPMLFGKFFDPSDAFPLWEFDADVLLCNLRASGHNQVDWAQTDKEYMLKAELPGAGEELVQVCVEKGKILEISGQWKQQTDSKMRDWRSNHWWEHGFVRRIELPDNADWKRTEATIKNETILEIKIPMKASASPVRQGDDSE</sequence>
<accession>A0A9Q1K4D5</accession>
<comment type="similarity">
    <text evidence="1 2">Belongs to the small heat shock protein (HSP20) family.</text>
</comment>
<dbReference type="InterPro" id="IPR002068">
    <property type="entry name" value="A-crystallin/Hsp20_dom"/>
</dbReference>